<dbReference type="Gene3D" id="3.30.420.40">
    <property type="match status" value="2"/>
</dbReference>
<organism evidence="5">
    <name type="scientific">Arcella intermedia</name>
    <dbReference type="NCBI Taxonomy" id="1963864"/>
    <lineage>
        <taxon>Eukaryota</taxon>
        <taxon>Amoebozoa</taxon>
        <taxon>Tubulinea</taxon>
        <taxon>Elardia</taxon>
        <taxon>Arcellinida</taxon>
        <taxon>Sphaerothecina</taxon>
        <taxon>Arcellidae</taxon>
        <taxon>Arcella</taxon>
    </lineage>
</organism>
<name>A0A6B2KZX1_9EUKA</name>
<dbReference type="Pfam" id="PF00012">
    <property type="entry name" value="HSP70"/>
    <property type="match status" value="1"/>
</dbReference>
<dbReference type="PANTHER" id="PTHR19375">
    <property type="entry name" value="HEAT SHOCK PROTEIN 70KDA"/>
    <property type="match status" value="1"/>
</dbReference>
<dbReference type="PRINTS" id="PR00301">
    <property type="entry name" value="HEATSHOCK70"/>
</dbReference>
<dbReference type="GO" id="GO:0005524">
    <property type="term" value="F:ATP binding"/>
    <property type="evidence" value="ECO:0007669"/>
    <property type="project" value="UniProtKB-KW"/>
</dbReference>
<dbReference type="SUPFAM" id="SSF100934">
    <property type="entry name" value="Heat shock protein 70kD (HSP70), C-terminal subdomain"/>
    <property type="match status" value="1"/>
</dbReference>
<evidence type="ECO:0000256" key="4">
    <source>
        <dbReference type="RuleBase" id="RU003322"/>
    </source>
</evidence>
<dbReference type="PROSITE" id="PS00329">
    <property type="entry name" value="HSP70_2"/>
    <property type="match status" value="1"/>
</dbReference>
<dbReference type="InterPro" id="IPR018181">
    <property type="entry name" value="Heat_shock_70_CS"/>
</dbReference>
<dbReference type="SUPFAM" id="SSF53067">
    <property type="entry name" value="Actin-like ATPase domain"/>
    <property type="match status" value="2"/>
</dbReference>
<dbReference type="Gene3D" id="2.60.34.10">
    <property type="entry name" value="Substrate Binding Domain Of DNAk, Chain A, domain 1"/>
    <property type="match status" value="1"/>
</dbReference>
<dbReference type="GO" id="GO:0140662">
    <property type="term" value="F:ATP-dependent protein folding chaperone"/>
    <property type="evidence" value="ECO:0007669"/>
    <property type="project" value="InterPro"/>
</dbReference>
<dbReference type="SUPFAM" id="SSF100920">
    <property type="entry name" value="Heat shock protein 70kD (HSP70), peptide-binding domain"/>
    <property type="match status" value="1"/>
</dbReference>
<protein>
    <submittedName>
        <fullName evidence="5">Uncharacterized protein</fullName>
    </submittedName>
</protein>
<dbReference type="FunFam" id="3.30.420.40:FF:000020">
    <property type="entry name" value="Chaperone protein HscA homolog"/>
    <property type="match status" value="1"/>
</dbReference>
<dbReference type="FunFam" id="3.90.640.10:FF:000003">
    <property type="entry name" value="Molecular chaperone DnaK"/>
    <property type="match status" value="1"/>
</dbReference>
<dbReference type="AlphaFoldDB" id="A0A6B2KZX1"/>
<evidence type="ECO:0000256" key="2">
    <source>
        <dbReference type="ARBA" id="ARBA00022741"/>
    </source>
</evidence>
<dbReference type="EMBL" id="GIBP01001297">
    <property type="protein sequence ID" value="NDV30266.1"/>
    <property type="molecule type" value="Transcribed_RNA"/>
</dbReference>
<dbReference type="InterPro" id="IPR029048">
    <property type="entry name" value="HSP70_C_sf"/>
</dbReference>
<accession>A0A6B2KZX1</accession>
<keyword evidence="3 4" id="KW-0067">ATP-binding</keyword>
<sequence>MVVNPRNTFFATKRLIGRRYTDAEVQSLAKQVPFSIVASPNGDAWVADDKGKKYSPEEIASFILMRLRKVASDHLGCDVNRAVITVPAYFDNHQRQATEAAGKIAGLHVERIINEPTAAALAYGIAREEDKVVAVYDLGGGTFDISVLEIGGGVFEVKSTSGDTFLGGEDFNTALSNHFIKLFLKKENIDLSQDKVALQRIREAAENAKHELSTRDSVSVSLPYIYVDPKGIPKNFDAVITKKQYEDMVDGLISKSLDPCRVALKDAGMTIDDITDVILVGGMTRMPKVKEYVKNFFKKEPFIGVNPDEAVAVGAALQGGLIDNKGLVPGSSDREIVLLDVTPLNLGIEVTTGELAVIIPAQTAIPCTRTHTFTTIADFQTQLHTKVYQGNRPIARDNRLLGQYLVTGIPPAPAGVAKIDVTFACSANGTINASSRDRAAGVTQGITIQMAGGLSDAQIEKMRKDAEMFKEADEKRQSQLRVGEKAKSLISTTQHGISTLSSNAATTLSSQIQNVNNLIKLLQASIDKGDPKDIEEKMKALEEKSKVLLTEAYNLSAGPRNQ</sequence>
<evidence type="ECO:0000256" key="1">
    <source>
        <dbReference type="ARBA" id="ARBA00007381"/>
    </source>
</evidence>
<dbReference type="InterPro" id="IPR029047">
    <property type="entry name" value="HSP70_peptide-bd_sf"/>
</dbReference>
<evidence type="ECO:0000313" key="5">
    <source>
        <dbReference type="EMBL" id="NDV30266.1"/>
    </source>
</evidence>
<keyword evidence="2 4" id="KW-0547">Nucleotide-binding</keyword>
<dbReference type="PROSITE" id="PS01036">
    <property type="entry name" value="HSP70_3"/>
    <property type="match status" value="1"/>
</dbReference>
<dbReference type="InterPro" id="IPR013126">
    <property type="entry name" value="Hsp_70_fam"/>
</dbReference>
<evidence type="ECO:0000256" key="3">
    <source>
        <dbReference type="ARBA" id="ARBA00022840"/>
    </source>
</evidence>
<reference evidence="5" key="1">
    <citation type="journal article" date="2020" name="J. Eukaryot. Microbiol.">
        <title>De novo Sequencing, Assembly and Annotation of the Transcriptome for the Free-Living Testate Amoeba Arcella intermedia.</title>
        <authorList>
            <person name="Ribeiro G.M."/>
            <person name="Porfirio-Sousa A.L."/>
            <person name="Maurer-Alcala X.X."/>
            <person name="Katz L.A."/>
            <person name="Lahr D.J.G."/>
        </authorList>
    </citation>
    <scope>NUCLEOTIDE SEQUENCE</scope>
</reference>
<dbReference type="InterPro" id="IPR043129">
    <property type="entry name" value="ATPase_NBD"/>
</dbReference>
<proteinExistence type="inferred from homology"/>
<dbReference type="Gene3D" id="3.90.640.10">
    <property type="entry name" value="Actin, Chain A, domain 4"/>
    <property type="match status" value="1"/>
</dbReference>
<dbReference type="FunFam" id="3.30.420.40:FF:000545">
    <property type="entry name" value="Endoplasmic reticulum chaperone BiP"/>
    <property type="match status" value="1"/>
</dbReference>
<comment type="similarity">
    <text evidence="1 4">Belongs to the heat shock protein 70 family.</text>
</comment>